<dbReference type="EMBL" id="MZNU01000384">
    <property type="protein sequence ID" value="OWO98674.1"/>
    <property type="molecule type" value="Genomic_DNA"/>
</dbReference>
<keyword evidence="1" id="KW-0732">Signal</keyword>
<sequence>MKIIAAVSLLLAASMSSFAVSASPLSREVEARQVVEFAPTVPACAAGPDCVSAAAWWSDCQDAHAVGIPLEPSSNVRSCLCSPARAIPSRLDWFSNLKNCIFCIEMVVGNQGPGAPLHAQIDAIAGSSSSFVGYCKSTLTTSGFVEEIQEVVKAKSFPLCLPEAILPVGARDVGSTGASARTPVHRLHRSIPVRPIYTHSLLTLAGRDKASATSTTSSCSASESSGFTFNPPTGTFAPISLPPCLPHEPGKTMSQLGCKPSEVSTGLTNTLVSPRALHHGCGQDNCLRQAIRSAPAAASLCDLYTQATDTFSAGLQKYLSHCEGSSSRVSSACSCLGRHISSVSKAISTADESANHLPTVVPSYAPTLSLTSRPPNHAMAFSAPEASSAFSLSPGLSTTPASSAALTFSTFPFSPGPSIAPSSVSPSAQATHTPSNGTHWTTIPANAKILNCARREYAPDCTYAGSIFHRCLKSSNPHNCLCSINKSNQQWKVSVTGCADCIAKAYPGEIESQPSWTMSMLTRNVGLAQDVYCASEKNDEDGIKHLKSAGLLLTKNHQSPIKFWDMTVLTEPLDVDG</sequence>
<dbReference type="InParanoid" id="A0A218YW16"/>
<dbReference type="Proteomes" id="UP000242519">
    <property type="component" value="Unassembled WGS sequence"/>
</dbReference>
<gene>
    <name evidence="2" type="ORF">B2J93_5831</name>
</gene>
<protein>
    <recommendedName>
        <fullName evidence="4">Extracellular membrane protein CFEM domain-containing protein</fullName>
    </recommendedName>
</protein>
<organism evidence="2 3">
    <name type="scientific">Diplocarpon coronariae</name>
    <dbReference type="NCBI Taxonomy" id="2795749"/>
    <lineage>
        <taxon>Eukaryota</taxon>
        <taxon>Fungi</taxon>
        <taxon>Dikarya</taxon>
        <taxon>Ascomycota</taxon>
        <taxon>Pezizomycotina</taxon>
        <taxon>Leotiomycetes</taxon>
        <taxon>Helotiales</taxon>
        <taxon>Drepanopezizaceae</taxon>
        <taxon>Diplocarpon</taxon>
    </lineage>
</organism>
<evidence type="ECO:0000256" key="1">
    <source>
        <dbReference type="SAM" id="SignalP"/>
    </source>
</evidence>
<comment type="caution">
    <text evidence="2">The sequence shown here is derived from an EMBL/GenBank/DDBJ whole genome shotgun (WGS) entry which is preliminary data.</text>
</comment>
<name>A0A218YW16_9HELO</name>
<feature type="signal peptide" evidence="1">
    <location>
        <begin position="1"/>
        <end position="22"/>
    </location>
</feature>
<proteinExistence type="predicted"/>
<evidence type="ECO:0008006" key="4">
    <source>
        <dbReference type="Google" id="ProtNLM"/>
    </source>
</evidence>
<reference evidence="2 3" key="1">
    <citation type="submission" date="2017-04" db="EMBL/GenBank/DDBJ databases">
        <title>Draft genome sequence of Marssonina coronaria NL1: causal agent of apple blotch.</title>
        <authorList>
            <person name="Cheng Q."/>
        </authorList>
    </citation>
    <scope>NUCLEOTIDE SEQUENCE [LARGE SCALE GENOMIC DNA]</scope>
    <source>
        <strain evidence="2 3">NL1</strain>
    </source>
</reference>
<feature type="chain" id="PRO_5012894528" description="Extracellular membrane protein CFEM domain-containing protein" evidence="1">
    <location>
        <begin position="23"/>
        <end position="577"/>
    </location>
</feature>
<dbReference type="OrthoDB" id="3550211at2759"/>
<evidence type="ECO:0000313" key="2">
    <source>
        <dbReference type="EMBL" id="OWO98674.1"/>
    </source>
</evidence>
<accession>A0A218YW16</accession>
<keyword evidence="3" id="KW-1185">Reference proteome</keyword>
<evidence type="ECO:0000313" key="3">
    <source>
        <dbReference type="Proteomes" id="UP000242519"/>
    </source>
</evidence>
<dbReference type="AlphaFoldDB" id="A0A218YW16"/>